<keyword evidence="9 10" id="KW-0472">Membrane</keyword>
<evidence type="ECO:0000256" key="7">
    <source>
        <dbReference type="ARBA" id="ARBA00022989"/>
    </source>
</evidence>
<keyword evidence="3 11" id="KW-0328">Glycosyltransferase</keyword>
<evidence type="ECO:0000313" key="11">
    <source>
        <dbReference type="EMBL" id="KAF7490469.1"/>
    </source>
</evidence>
<evidence type="ECO:0000256" key="8">
    <source>
        <dbReference type="ARBA" id="ARBA00023034"/>
    </source>
</evidence>
<dbReference type="Pfam" id="PF01762">
    <property type="entry name" value="Galactosyl_T"/>
    <property type="match status" value="1"/>
</dbReference>
<keyword evidence="5 10" id="KW-0812">Transmembrane</keyword>
<keyword evidence="8" id="KW-0333">Golgi apparatus</keyword>
<reference evidence="12" key="3">
    <citation type="submission" date="2022-06" db="UniProtKB">
        <authorList>
            <consortium name="EnsemblMetazoa"/>
        </authorList>
    </citation>
    <scope>IDENTIFICATION</scope>
</reference>
<name>A0A834VCN6_SARSC</name>
<gene>
    <name evidence="11" type="primary">SSS_462g</name>
    <name evidence="11" type="ORF">SSS_462</name>
</gene>
<evidence type="ECO:0000313" key="12">
    <source>
        <dbReference type="EnsemblMetazoa" id="KAF7490469.1"/>
    </source>
</evidence>
<accession>A0A834VCN6</accession>
<keyword evidence="6" id="KW-0735">Signal-anchor</keyword>
<comment type="similarity">
    <text evidence="2">Belongs to the glycosyltransferase 31 family.</text>
</comment>
<proteinExistence type="inferred from homology"/>
<evidence type="ECO:0000256" key="3">
    <source>
        <dbReference type="ARBA" id="ARBA00022676"/>
    </source>
</evidence>
<dbReference type="GO" id="GO:0006493">
    <property type="term" value="P:protein O-linked glycosylation"/>
    <property type="evidence" value="ECO:0007669"/>
    <property type="project" value="TreeGrafter"/>
</dbReference>
<dbReference type="EMBL" id="WVUK01000062">
    <property type="protein sequence ID" value="KAF7490469.1"/>
    <property type="molecule type" value="Genomic_DNA"/>
</dbReference>
<organism evidence="11">
    <name type="scientific">Sarcoptes scabiei</name>
    <name type="common">Itch mite</name>
    <name type="synonym">Acarus scabiei</name>
    <dbReference type="NCBI Taxonomy" id="52283"/>
    <lineage>
        <taxon>Eukaryota</taxon>
        <taxon>Metazoa</taxon>
        <taxon>Ecdysozoa</taxon>
        <taxon>Arthropoda</taxon>
        <taxon>Chelicerata</taxon>
        <taxon>Arachnida</taxon>
        <taxon>Acari</taxon>
        <taxon>Acariformes</taxon>
        <taxon>Sarcoptiformes</taxon>
        <taxon>Astigmata</taxon>
        <taxon>Psoroptidia</taxon>
        <taxon>Sarcoptoidea</taxon>
        <taxon>Sarcoptidae</taxon>
        <taxon>Sarcoptinae</taxon>
        <taxon>Sarcoptes</taxon>
    </lineage>
</organism>
<dbReference type="EnsemblMetazoa" id="SSS_462s_mrna">
    <property type="protein sequence ID" value="KAF7490469.1"/>
    <property type="gene ID" value="SSS_462"/>
</dbReference>
<reference evidence="13" key="1">
    <citation type="journal article" date="2020" name="PLoS Negl. Trop. Dis.">
        <title>High-quality nuclear genome for Sarcoptes scabiei-A critical resource for a neglected parasite.</title>
        <authorList>
            <person name="Korhonen P.K."/>
            <person name="Gasser R.B."/>
            <person name="Ma G."/>
            <person name="Wang T."/>
            <person name="Stroehlein A.J."/>
            <person name="Young N.D."/>
            <person name="Ang C.S."/>
            <person name="Fernando D.D."/>
            <person name="Lu H.C."/>
            <person name="Taylor S."/>
            <person name="Reynolds S.L."/>
            <person name="Mofiz E."/>
            <person name="Najaraj S.H."/>
            <person name="Gowda H."/>
            <person name="Madugundu A."/>
            <person name="Renuse S."/>
            <person name="Holt D."/>
            <person name="Pandey A."/>
            <person name="Papenfuss A.T."/>
            <person name="Fischer K."/>
        </authorList>
    </citation>
    <scope>NUCLEOTIDE SEQUENCE [LARGE SCALE GENOMIC DNA]</scope>
</reference>
<protein>
    <submittedName>
        <fullName evidence="11">UDP-GlcNAc:betaGal beta-1,3-N-acetylglucosaminyltransferase 7</fullName>
    </submittedName>
</protein>
<evidence type="ECO:0000256" key="6">
    <source>
        <dbReference type="ARBA" id="ARBA00022968"/>
    </source>
</evidence>
<evidence type="ECO:0000256" key="10">
    <source>
        <dbReference type="SAM" id="Phobius"/>
    </source>
</evidence>
<dbReference type="AlphaFoldDB" id="A0A834VCN6"/>
<evidence type="ECO:0000256" key="5">
    <source>
        <dbReference type="ARBA" id="ARBA00022692"/>
    </source>
</evidence>
<dbReference type="Proteomes" id="UP000070412">
    <property type="component" value="Unassembled WGS sequence"/>
</dbReference>
<dbReference type="OrthoDB" id="5512589at2759"/>
<evidence type="ECO:0000256" key="9">
    <source>
        <dbReference type="ARBA" id="ARBA00023136"/>
    </source>
</evidence>
<reference evidence="11" key="2">
    <citation type="submission" date="2020-01" db="EMBL/GenBank/DDBJ databases">
        <authorList>
            <person name="Korhonen P.K.K."/>
            <person name="Guangxu M.G."/>
            <person name="Wang T.W."/>
            <person name="Stroehlein A.J.S."/>
            <person name="Young N.D."/>
            <person name="Ang C.-S.A."/>
            <person name="Fernando D.W.F."/>
            <person name="Lu H.L."/>
            <person name="Taylor S.T."/>
            <person name="Ehtesham M.E.M."/>
            <person name="Najaraj S.H.N."/>
            <person name="Harsha G.H.G."/>
            <person name="Madugundu A.M."/>
            <person name="Renuse S.R."/>
            <person name="Holt D.H."/>
            <person name="Pandey A.P."/>
            <person name="Papenfuss A.P."/>
            <person name="Gasser R.B.G."/>
            <person name="Fischer K.F."/>
        </authorList>
    </citation>
    <scope>NUCLEOTIDE SEQUENCE</scope>
    <source>
        <strain evidence="11">SSS_KF_BRIS2020</strain>
    </source>
</reference>
<keyword evidence="7 10" id="KW-1133">Transmembrane helix</keyword>
<dbReference type="PANTHER" id="PTHR11214">
    <property type="entry name" value="BETA-1,3-N-ACETYLGLUCOSAMINYLTRANSFERASE"/>
    <property type="match status" value="1"/>
</dbReference>
<evidence type="ECO:0000256" key="4">
    <source>
        <dbReference type="ARBA" id="ARBA00022679"/>
    </source>
</evidence>
<sequence length="521" mass="61867">MLHSISRSIRNEINGSTMNQTNQRIKQWIVIVICLIALVIIITLQSSLTIQTNFLRKNEHILVDYVRLMNFTEEELITMISTIDSKSTTSETLMSDEINELLHHFNLTNILRHFDPQARLLDSDLLDVWNFVRQIDQMLLMKATVDVKKEADIDQRRALGLRTNLKMEEFHGITRVLRGNRLCQENHYGQELSVIVLVVIKPFDFGMRSLIRSTWAKQLDPEKGRLYFVIGHQSSKNQNYDLIDRMIDIESKRFNDLIQFDYEEDYFRLTIKSIGLIRWTTIYCPLVKNVFKIDADSILNFENLFKYLNSIDLKEEKSDHRMLERRINRDDHHRNERIMIYDDLFQDFHRRHQNVQPRDMFSIHGNIWRNAPVQRNSTNKFVTSHKDYSKSSYPIYTGSSYLLHGRYLSTYLYWFAIRFGTPALLWEDIFVTGILVQNFARYNIAFEHFQMNGFQFDVMPETIDQCFFNSSIIFNQRIGKENLQTIWKRINNSSTSIDLNHLHRKRLGKSCSLKLPNKFHL</sequence>
<evidence type="ECO:0000313" key="13">
    <source>
        <dbReference type="Proteomes" id="UP000070412"/>
    </source>
</evidence>
<evidence type="ECO:0000256" key="2">
    <source>
        <dbReference type="ARBA" id="ARBA00008661"/>
    </source>
</evidence>
<evidence type="ECO:0000256" key="1">
    <source>
        <dbReference type="ARBA" id="ARBA00004323"/>
    </source>
</evidence>
<dbReference type="GO" id="GO:0016758">
    <property type="term" value="F:hexosyltransferase activity"/>
    <property type="evidence" value="ECO:0007669"/>
    <property type="project" value="InterPro"/>
</dbReference>
<dbReference type="GO" id="GO:0000139">
    <property type="term" value="C:Golgi membrane"/>
    <property type="evidence" value="ECO:0007669"/>
    <property type="project" value="UniProtKB-SubCell"/>
</dbReference>
<dbReference type="Gene3D" id="3.90.550.50">
    <property type="match status" value="1"/>
</dbReference>
<dbReference type="PANTHER" id="PTHR11214:SF3">
    <property type="entry name" value="BETA-1,3-GALACTOSYLTRANSFERASE 6"/>
    <property type="match status" value="1"/>
</dbReference>
<feature type="transmembrane region" description="Helical" evidence="10">
    <location>
        <begin position="28"/>
        <end position="48"/>
    </location>
</feature>
<keyword evidence="4 11" id="KW-0808">Transferase</keyword>
<comment type="subcellular location">
    <subcellularLocation>
        <location evidence="1">Golgi apparatus membrane</location>
        <topology evidence="1">Single-pass type II membrane protein</topology>
    </subcellularLocation>
</comment>
<dbReference type="InterPro" id="IPR002659">
    <property type="entry name" value="Glyco_trans_31"/>
</dbReference>
<keyword evidence="13" id="KW-1185">Reference proteome</keyword>